<dbReference type="PANTHER" id="PTHR43752:SF2">
    <property type="entry name" value="BNR_ASP-BOX REPEAT FAMILY PROTEIN"/>
    <property type="match status" value="1"/>
</dbReference>
<dbReference type="CDD" id="cd15482">
    <property type="entry name" value="Sialidase_non-viral"/>
    <property type="match status" value="1"/>
</dbReference>
<dbReference type="InterPro" id="IPR036278">
    <property type="entry name" value="Sialidase_sf"/>
</dbReference>
<dbReference type="AlphaFoldDB" id="A0A4Q7VG40"/>
<dbReference type="EMBL" id="SHKP01000007">
    <property type="protein sequence ID" value="RZT94957.1"/>
    <property type="molecule type" value="Genomic_DNA"/>
</dbReference>
<sequence>MALDLAAKTRPDAPPASSLLQRRRLLFAVLAAALAVELLREQIGGGGLPEPVPLRLVVPSPAAEPVGPLRLRALEPIDVPMPADTLAAHASSLVVQPGGEGLLAAWFAGSRESAPDVRIVASRFDPAATKWSAPQTLVDRDSLARLLGFGVRRIGNPVLWIDGRGRLHLFVVATGLGGWAASRVVHLRVLEPGASSIDAGTPVEARVLPLSPLWGISMMVRGAPAPTVGGGALLPLHFEIGIDVPMLLEISEDGAPLQVSRITNRTNSRQPSIVALGPQQMLAFLRDDGEPRGYVQRARSMDAGRHWEDLPAMELNNPDSALAALRLPDGSLVLAINPDEHDRRRLVLMRSTDGVQWREEAVLDDAPNTSDLGAPKYRGLTEYSYPTLALSGNELHVSYTLHRRLIRHRRFVLEPAGP</sequence>
<gene>
    <name evidence="2" type="ORF">EV670_2703</name>
</gene>
<dbReference type="Proteomes" id="UP000293671">
    <property type="component" value="Unassembled WGS sequence"/>
</dbReference>
<dbReference type="Pfam" id="PF13088">
    <property type="entry name" value="BNR_2"/>
    <property type="match status" value="1"/>
</dbReference>
<name>A0A4Q7VG40_9BURK</name>
<reference evidence="2 3" key="1">
    <citation type="submission" date="2019-02" db="EMBL/GenBank/DDBJ databases">
        <title>Genomic Encyclopedia of Type Strains, Phase IV (KMG-IV): sequencing the most valuable type-strain genomes for metagenomic binning, comparative biology and taxonomic classification.</title>
        <authorList>
            <person name="Goeker M."/>
        </authorList>
    </citation>
    <scope>NUCLEOTIDE SEQUENCE [LARGE SCALE GENOMIC DNA]</scope>
    <source>
        <strain evidence="2 3">DSM 19570</strain>
    </source>
</reference>
<dbReference type="PANTHER" id="PTHR43752">
    <property type="entry name" value="BNR/ASP-BOX REPEAT FAMILY PROTEIN"/>
    <property type="match status" value="1"/>
</dbReference>
<feature type="domain" description="Sialidase" evidence="1">
    <location>
        <begin position="102"/>
        <end position="397"/>
    </location>
</feature>
<dbReference type="SUPFAM" id="SSF50939">
    <property type="entry name" value="Sialidases"/>
    <property type="match status" value="1"/>
</dbReference>
<dbReference type="Gene3D" id="2.120.10.10">
    <property type="match status" value="1"/>
</dbReference>
<comment type="caution">
    <text evidence="2">The sequence shown here is derived from an EMBL/GenBank/DDBJ whole genome shotgun (WGS) entry which is preliminary data.</text>
</comment>
<accession>A0A4Q7VG40</accession>
<dbReference type="RefSeq" id="WP_130432984.1">
    <property type="nucleotide sequence ID" value="NZ_SHKP01000007.1"/>
</dbReference>
<evidence type="ECO:0000313" key="2">
    <source>
        <dbReference type="EMBL" id="RZT94957.1"/>
    </source>
</evidence>
<dbReference type="OrthoDB" id="41724at2"/>
<keyword evidence="3" id="KW-1185">Reference proteome</keyword>
<protein>
    <submittedName>
        <fullName evidence="2">Putative neuraminidase</fullName>
    </submittedName>
</protein>
<evidence type="ECO:0000313" key="3">
    <source>
        <dbReference type="Proteomes" id="UP000293671"/>
    </source>
</evidence>
<proteinExistence type="predicted"/>
<organism evidence="2 3">
    <name type="scientific">Rivibacter subsaxonicus</name>
    <dbReference type="NCBI Taxonomy" id="457575"/>
    <lineage>
        <taxon>Bacteria</taxon>
        <taxon>Pseudomonadati</taxon>
        <taxon>Pseudomonadota</taxon>
        <taxon>Betaproteobacteria</taxon>
        <taxon>Burkholderiales</taxon>
        <taxon>Rivibacter</taxon>
    </lineage>
</organism>
<evidence type="ECO:0000259" key="1">
    <source>
        <dbReference type="Pfam" id="PF13088"/>
    </source>
</evidence>
<dbReference type="InterPro" id="IPR011040">
    <property type="entry name" value="Sialidase"/>
</dbReference>